<dbReference type="FunFam" id="1.10.30.10:FF:000003">
    <property type="entry name" value="Putative transcription factor SOX-6"/>
    <property type="match status" value="1"/>
</dbReference>
<feature type="compositionally biased region" description="Basic residues" evidence="6">
    <location>
        <begin position="71"/>
        <end position="80"/>
    </location>
</feature>
<feature type="region of interest" description="Disordered" evidence="6">
    <location>
        <begin position="423"/>
        <end position="455"/>
    </location>
</feature>
<accession>A0A9D4SLM0</accession>
<protein>
    <submittedName>
        <fullName evidence="8">Sox13-like protein</fullName>
    </submittedName>
</protein>
<feature type="DNA-binding region" description="HMG box" evidence="5">
    <location>
        <begin position="893"/>
        <end position="961"/>
    </location>
</feature>
<feature type="compositionally biased region" description="Low complexity" evidence="6">
    <location>
        <begin position="595"/>
        <end position="620"/>
    </location>
</feature>
<feature type="compositionally biased region" description="Low complexity" evidence="6">
    <location>
        <begin position="852"/>
        <end position="865"/>
    </location>
</feature>
<feature type="region of interest" description="Disordered" evidence="6">
    <location>
        <begin position="1041"/>
        <end position="1087"/>
    </location>
</feature>
<comment type="caution">
    <text evidence="8">The sequence shown here is derived from an EMBL/GenBank/DDBJ whole genome shotgun (WGS) entry which is preliminary data.</text>
</comment>
<feature type="compositionally biased region" description="Polar residues" evidence="6">
    <location>
        <begin position="839"/>
        <end position="849"/>
    </location>
</feature>
<feature type="compositionally biased region" description="Polar residues" evidence="6">
    <location>
        <begin position="559"/>
        <end position="589"/>
    </location>
</feature>
<evidence type="ECO:0000256" key="4">
    <source>
        <dbReference type="ARBA" id="ARBA00023242"/>
    </source>
</evidence>
<feature type="domain" description="HMG box" evidence="7">
    <location>
        <begin position="893"/>
        <end position="961"/>
    </location>
</feature>
<dbReference type="PANTHER" id="PTHR45789">
    <property type="entry name" value="FI18025P1"/>
    <property type="match status" value="1"/>
</dbReference>
<dbReference type="GO" id="GO:0000978">
    <property type="term" value="F:RNA polymerase II cis-regulatory region sequence-specific DNA binding"/>
    <property type="evidence" value="ECO:0007669"/>
    <property type="project" value="TreeGrafter"/>
</dbReference>
<proteinExistence type="predicted"/>
<dbReference type="EMBL" id="SDOV01000001">
    <property type="protein sequence ID" value="KAH7645610.1"/>
    <property type="molecule type" value="Genomic_DNA"/>
</dbReference>
<dbReference type="GO" id="GO:0000981">
    <property type="term" value="F:DNA-binding transcription factor activity, RNA polymerase II-specific"/>
    <property type="evidence" value="ECO:0007669"/>
    <property type="project" value="TreeGrafter"/>
</dbReference>
<sequence>MIFGMNIQPPIPPPHHHHHHLFADVSTHRRALSTTSNRMALANVTTLSDEGVEGDSDSEQPITQHSQTSQHHNHHHHHHTRESNISKSSNSTNTYKATMEDLTYVSRRKRFRSDEEFDADDDDGDVDDDDDDDDDDDIVNDRDGGGSSGRGDGDDNNALTDGNDTMGNNGNDSVQDTDSNEGDDEEEMNENMTKLTSTKSSSSSTSSRKRFKSSSSIQHNGNLSSDDLKNSLTDQIPSTQYSKSTNISHHHNYPHHHHHHHHHHHSHHNRKMGNGNLSRRNENKDRANKRSTMDEVLKRLNKVNNQNDSDSKSVKSEDGDSVIDLQQKQQQQQRLLSINGGSSCGTRNDISTTPTSNVKSSSRSISQQQQQQQGSATDFPFAINLNLIPGLTASNNDGNLNVMEAEQQLSSLIDQLKMFRSKLVNQQQHQQPLTPEDDMANNSGGDNKKQKEQTNNNILETQQQKITDLQQRINSHYLQSAALPNICQATAAMAAASAAALPPSAAAAQLMLFNLNGLSPFINNTPFLNGNSLANSTNPLAAAALAAAAAAQVSNTNESDNPIFSMTQSSVPAANSPPMKSTNSNSNKLTKGDETSTNNETTSTPLNLSKPKSSSNNGSNETFKHDIHHRGSFGGGSGNNASCRPVISSPSSTTNSTTHTPSSPISAFPSLPHTDQQSLQAFITGNYWNALAQFSSHQQQQQQQQQQSSSSNNQSQQNAQIITNQPNLSSLLPSSSFVQHLRDKNLLPGLLNPSTFGQLPFSPTGSMESMFNNQLHCSVNPVTNSRNTSSSPNPSSINDAINLYLPGAQNNAANHSDNFQTKDHHSTTNRHSNKKDSNDPTFSPTSIRTKASHSNSSVNNSNKNESIVTCQSKLLGAKIIRQVKKDGEGKPHVKRPMNAFMVWAKDERRKILKACPDMHNSNISKILGARWKAMTNSEKQPYYEEQSRLSKVHMEQHPDYRYRPRPKRTCIVDGKKLRISEYKQLMKNRRAEMRGIWYKDSNDNQEMNPNLMSGLENVDSSAVASAAAAVMHSILNDPQNVNTSQMSFQSDSYHSDDSSNMGRDEDFDLDSESGRSTSSNQMANVDD</sequence>
<dbReference type="InterPro" id="IPR036910">
    <property type="entry name" value="HMG_box_dom_sf"/>
</dbReference>
<feature type="compositionally biased region" description="Acidic residues" evidence="6">
    <location>
        <begin position="178"/>
        <end position="189"/>
    </location>
</feature>
<feature type="compositionally biased region" description="Low complexity" evidence="6">
    <location>
        <begin position="360"/>
        <end position="375"/>
    </location>
</feature>
<feature type="region of interest" description="Disordered" evidence="6">
    <location>
        <begin position="114"/>
        <end position="376"/>
    </location>
</feature>
<keyword evidence="2 5" id="KW-0238">DNA-binding</keyword>
<name>A0A9D4SLM0_DERFA</name>
<dbReference type="InterPro" id="IPR051356">
    <property type="entry name" value="SOX/SOX-like_TF"/>
</dbReference>
<reference evidence="8" key="2">
    <citation type="journal article" date="2021" name="World Allergy Organ. J.">
        <title>Chromosome-level assembly of Dermatophagoides farinae genome and transcriptome reveals two novel allergens Der f 37 and Der f 39.</title>
        <authorList>
            <person name="Chen J."/>
            <person name="Cai Z."/>
            <person name="Fan D."/>
            <person name="Hu J."/>
            <person name="Hou Y."/>
            <person name="He Y."/>
            <person name="Zhang Z."/>
            <person name="Zhao Z."/>
            <person name="Gao P."/>
            <person name="Hu W."/>
            <person name="Sun J."/>
            <person name="Li J."/>
            <person name="Ji K."/>
        </authorList>
    </citation>
    <scope>NUCLEOTIDE SEQUENCE</scope>
    <source>
        <strain evidence="8">JKM2019</strain>
    </source>
</reference>
<evidence type="ECO:0000256" key="6">
    <source>
        <dbReference type="SAM" id="MobiDB-lite"/>
    </source>
</evidence>
<feature type="compositionally biased region" description="Polar residues" evidence="6">
    <location>
        <begin position="217"/>
        <end position="247"/>
    </location>
</feature>
<feature type="compositionally biased region" description="Polar residues" evidence="6">
    <location>
        <begin position="334"/>
        <end position="359"/>
    </location>
</feature>
<feature type="region of interest" description="Disordered" evidence="6">
    <location>
        <begin position="781"/>
        <end position="865"/>
    </location>
</feature>
<evidence type="ECO:0000256" key="1">
    <source>
        <dbReference type="ARBA" id="ARBA00023015"/>
    </source>
</evidence>
<evidence type="ECO:0000256" key="2">
    <source>
        <dbReference type="ARBA" id="ARBA00023125"/>
    </source>
</evidence>
<evidence type="ECO:0000313" key="8">
    <source>
        <dbReference type="EMBL" id="KAH7645610.1"/>
    </source>
</evidence>
<dbReference type="CDD" id="cd22042">
    <property type="entry name" value="HMG-box_EGL13-like"/>
    <property type="match status" value="1"/>
</dbReference>
<feature type="compositionally biased region" description="Acidic residues" evidence="6">
    <location>
        <begin position="115"/>
        <end position="138"/>
    </location>
</feature>
<dbReference type="GO" id="GO:0005634">
    <property type="term" value="C:nucleus"/>
    <property type="evidence" value="ECO:0007669"/>
    <property type="project" value="UniProtKB-UniRule"/>
</dbReference>
<dbReference type="GO" id="GO:0045165">
    <property type="term" value="P:cell fate commitment"/>
    <property type="evidence" value="ECO:0007669"/>
    <property type="project" value="TreeGrafter"/>
</dbReference>
<feature type="region of interest" description="Disordered" evidence="6">
    <location>
        <begin position="48"/>
        <end position="98"/>
    </location>
</feature>
<dbReference type="AlphaFoldDB" id="A0A9D4SLM0"/>
<evidence type="ECO:0000259" key="7">
    <source>
        <dbReference type="PROSITE" id="PS50118"/>
    </source>
</evidence>
<organism evidence="8">
    <name type="scientific">Dermatophagoides farinae</name>
    <name type="common">American house dust mite</name>
    <dbReference type="NCBI Taxonomy" id="6954"/>
    <lineage>
        <taxon>Eukaryota</taxon>
        <taxon>Metazoa</taxon>
        <taxon>Ecdysozoa</taxon>
        <taxon>Arthropoda</taxon>
        <taxon>Chelicerata</taxon>
        <taxon>Arachnida</taxon>
        <taxon>Acari</taxon>
        <taxon>Acariformes</taxon>
        <taxon>Sarcoptiformes</taxon>
        <taxon>Astigmata</taxon>
        <taxon>Psoroptidia</taxon>
        <taxon>Analgoidea</taxon>
        <taxon>Pyroglyphidae</taxon>
        <taxon>Dermatophagoidinae</taxon>
        <taxon>Dermatophagoides</taxon>
    </lineage>
</organism>
<reference evidence="8" key="1">
    <citation type="submission" date="2020-06" db="EMBL/GenBank/DDBJ databases">
        <authorList>
            <person name="Ji K."/>
            <person name="Li J."/>
        </authorList>
    </citation>
    <scope>NUCLEOTIDE SEQUENCE</scope>
    <source>
        <strain evidence="8">JKM2019</strain>
        <tissue evidence="8">Whole body</tissue>
    </source>
</reference>
<dbReference type="Proteomes" id="UP000828236">
    <property type="component" value="Unassembled WGS sequence"/>
</dbReference>
<feature type="region of interest" description="Disordered" evidence="6">
    <location>
        <begin position="698"/>
        <end position="718"/>
    </location>
</feature>
<keyword evidence="1" id="KW-0805">Transcription regulation</keyword>
<dbReference type="SMART" id="SM00398">
    <property type="entry name" value="HMG"/>
    <property type="match status" value="1"/>
</dbReference>
<dbReference type="PROSITE" id="PS50118">
    <property type="entry name" value="HMG_BOX_2"/>
    <property type="match status" value="1"/>
</dbReference>
<feature type="compositionally biased region" description="Basic residues" evidence="6">
    <location>
        <begin position="248"/>
        <end position="271"/>
    </location>
</feature>
<feature type="compositionally biased region" description="Low complexity" evidence="6">
    <location>
        <begin position="83"/>
        <end position="94"/>
    </location>
</feature>
<feature type="compositionally biased region" description="Basic and acidic residues" evidence="6">
    <location>
        <begin position="279"/>
        <end position="298"/>
    </location>
</feature>
<dbReference type="Pfam" id="PF00505">
    <property type="entry name" value="HMG_box"/>
    <property type="match status" value="1"/>
</dbReference>
<feature type="compositionally biased region" description="Polar residues" evidence="6">
    <location>
        <begin position="423"/>
        <end position="433"/>
    </location>
</feature>
<dbReference type="SUPFAM" id="SSF47095">
    <property type="entry name" value="HMG-box"/>
    <property type="match status" value="1"/>
</dbReference>
<dbReference type="Gene3D" id="1.10.30.10">
    <property type="entry name" value="High mobility group box domain"/>
    <property type="match status" value="1"/>
</dbReference>
<feature type="compositionally biased region" description="Low complexity" evidence="6">
    <location>
        <begin position="160"/>
        <end position="172"/>
    </location>
</feature>
<feature type="compositionally biased region" description="Low complexity" evidence="6">
    <location>
        <begin position="190"/>
        <end position="206"/>
    </location>
</feature>
<evidence type="ECO:0000256" key="3">
    <source>
        <dbReference type="ARBA" id="ARBA00023163"/>
    </source>
</evidence>
<keyword evidence="4 5" id="KW-0539">Nucleus</keyword>
<feature type="compositionally biased region" description="Low complexity" evidence="6">
    <location>
        <begin position="648"/>
        <end position="666"/>
    </location>
</feature>
<dbReference type="PANTHER" id="PTHR45789:SF2">
    <property type="entry name" value="FI18025P1"/>
    <property type="match status" value="1"/>
</dbReference>
<feature type="compositionally biased region" description="Polar residues" evidence="6">
    <location>
        <begin position="1041"/>
        <end position="1052"/>
    </location>
</feature>
<evidence type="ECO:0000256" key="5">
    <source>
        <dbReference type="PROSITE-ProRule" id="PRU00267"/>
    </source>
</evidence>
<feature type="compositionally biased region" description="Basic and acidic residues" evidence="6">
    <location>
        <begin position="309"/>
        <end position="318"/>
    </location>
</feature>
<dbReference type="OrthoDB" id="6247875at2759"/>
<gene>
    <name evidence="8" type="ORF">HUG17_1148</name>
</gene>
<feature type="compositionally biased region" description="Low complexity" evidence="6">
    <location>
        <begin position="781"/>
        <end position="796"/>
    </location>
</feature>
<dbReference type="InterPro" id="IPR009071">
    <property type="entry name" value="HMG_box_dom"/>
</dbReference>
<feature type="region of interest" description="Disordered" evidence="6">
    <location>
        <begin position="559"/>
        <end position="672"/>
    </location>
</feature>
<keyword evidence="3" id="KW-0804">Transcription</keyword>
<feature type="compositionally biased region" description="Polar residues" evidence="6">
    <location>
        <begin position="808"/>
        <end position="819"/>
    </location>
</feature>
<feature type="compositionally biased region" description="Polar residues" evidence="6">
    <location>
        <begin position="1074"/>
        <end position="1087"/>
    </location>
</feature>